<dbReference type="PANTHER" id="PTHR10857:SF106">
    <property type="entry name" value="C2 DOMAIN-CONTAINING PROTEIN"/>
    <property type="match status" value="1"/>
</dbReference>
<evidence type="ECO:0000256" key="4">
    <source>
        <dbReference type="ARBA" id="ARBA00009048"/>
    </source>
</evidence>
<comment type="similarity">
    <text evidence="4">Belongs to the copine family.</text>
</comment>
<dbReference type="Gene3D" id="3.30.420.10">
    <property type="entry name" value="Ribonuclease H-like superfamily/Ribonuclease H"/>
    <property type="match status" value="1"/>
</dbReference>
<proteinExistence type="inferred from homology"/>
<evidence type="ECO:0000256" key="5">
    <source>
        <dbReference type="ARBA" id="ARBA00022475"/>
    </source>
</evidence>
<evidence type="ECO:0000256" key="1">
    <source>
        <dbReference type="ARBA" id="ARBA00004123"/>
    </source>
</evidence>
<dbReference type="GO" id="GO:0005634">
    <property type="term" value="C:nucleus"/>
    <property type="evidence" value="ECO:0007669"/>
    <property type="project" value="UniProtKB-SubCell"/>
</dbReference>
<evidence type="ECO:0000256" key="10">
    <source>
        <dbReference type="ARBA" id="ARBA00023136"/>
    </source>
</evidence>
<keyword evidence="7" id="KW-0479">Metal-binding</keyword>
<keyword evidence="5" id="KW-1003">Cell membrane</keyword>
<dbReference type="GO" id="GO:0005886">
    <property type="term" value="C:plasma membrane"/>
    <property type="evidence" value="ECO:0007669"/>
    <property type="project" value="UniProtKB-SubCell"/>
</dbReference>
<keyword evidence="6" id="KW-0963">Cytoplasm</keyword>
<evidence type="ECO:0000256" key="11">
    <source>
        <dbReference type="ARBA" id="ARBA00023242"/>
    </source>
</evidence>
<organism evidence="14 15">
    <name type="scientific">Ditylenchus dipsaci</name>
    <dbReference type="NCBI Taxonomy" id="166011"/>
    <lineage>
        <taxon>Eukaryota</taxon>
        <taxon>Metazoa</taxon>
        <taxon>Ecdysozoa</taxon>
        <taxon>Nematoda</taxon>
        <taxon>Chromadorea</taxon>
        <taxon>Rhabditida</taxon>
        <taxon>Tylenchina</taxon>
        <taxon>Tylenchomorpha</taxon>
        <taxon>Sphaerularioidea</taxon>
        <taxon>Anguinidae</taxon>
        <taxon>Anguininae</taxon>
        <taxon>Ditylenchus</taxon>
    </lineage>
</organism>
<keyword evidence="9" id="KW-0106">Calcium</keyword>
<keyword evidence="11" id="KW-0539">Nucleus</keyword>
<feature type="domain" description="C2" evidence="13">
    <location>
        <begin position="237"/>
        <end position="371"/>
    </location>
</feature>
<evidence type="ECO:0000256" key="6">
    <source>
        <dbReference type="ARBA" id="ARBA00022490"/>
    </source>
</evidence>
<dbReference type="GO" id="GO:0005737">
    <property type="term" value="C:cytoplasm"/>
    <property type="evidence" value="ECO:0007669"/>
    <property type="project" value="UniProtKB-SubCell"/>
</dbReference>
<reference evidence="15" key="1">
    <citation type="submission" date="2022-11" db="UniProtKB">
        <authorList>
            <consortium name="WormBaseParasite"/>
        </authorList>
    </citation>
    <scope>IDENTIFICATION</scope>
</reference>
<keyword evidence="14" id="KW-1185">Reference proteome</keyword>
<evidence type="ECO:0000256" key="2">
    <source>
        <dbReference type="ARBA" id="ARBA00004236"/>
    </source>
</evidence>
<protein>
    <submittedName>
        <fullName evidence="15">C2 domain-containing protein</fullName>
    </submittedName>
</protein>
<feature type="region of interest" description="Disordered" evidence="12">
    <location>
        <begin position="224"/>
        <end position="268"/>
    </location>
</feature>
<dbReference type="WBParaSite" id="jg17512.1">
    <property type="protein sequence ID" value="jg17512.1"/>
    <property type="gene ID" value="jg17512"/>
</dbReference>
<name>A0A915DBK8_9BILA</name>
<dbReference type="Pfam" id="PF00168">
    <property type="entry name" value="C2"/>
    <property type="match status" value="1"/>
</dbReference>
<comment type="subcellular location">
    <subcellularLocation>
        <location evidence="2">Cell membrane</location>
    </subcellularLocation>
    <subcellularLocation>
        <location evidence="3">Cytoplasm</location>
    </subcellularLocation>
    <subcellularLocation>
        <location evidence="1">Nucleus</location>
    </subcellularLocation>
</comment>
<dbReference type="SUPFAM" id="SSF49562">
    <property type="entry name" value="C2 domain (Calcium/lipid-binding domain, CaLB)"/>
    <property type="match status" value="1"/>
</dbReference>
<evidence type="ECO:0000256" key="12">
    <source>
        <dbReference type="SAM" id="MobiDB-lite"/>
    </source>
</evidence>
<dbReference type="GO" id="GO:0046872">
    <property type="term" value="F:metal ion binding"/>
    <property type="evidence" value="ECO:0007669"/>
    <property type="project" value="UniProtKB-KW"/>
</dbReference>
<dbReference type="AlphaFoldDB" id="A0A915DBK8"/>
<dbReference type="InterPro" id="IPR036397">
    <property type="entry name" value="RNaseH_sf"/>
</dbReference>
<feature type="compositionally biased region" description="Polar residues" evidence="12">
    <location>
        <begin position="1"/>
        <end position="12"/>
    </location>
</feature>
<dbReference type="InterPro" id="IPR010734">
    <property type="entry name" value="Copine_C"/>
</dbReference>
<dbReference type="InterPro" id="IPR037768">
    <property type="entry name" value="C2B_Copine"/>
</dbReference>
<dbReference type="PROSITE" id="PS50004">
    <property type="entry name" value="C2"/>
    <property type="match status" value="1"/>
</dbReference>
<dbReference type="FunFam" id="2.60.40.150:FF:000042">
    <property type="entry name" value="Copine 3"/>
    <property type="match status" value="1"/>
</dbReference>
<dbReference type="PANTHER" id="PTHR10857">
    <property type="entry name" value="COPINE"/>
    <property type="match status" value="1"/>
</dbReference>
<keyword evidence="10" id="KW-0472">Membrane</keyword>
<dbReference type="Pfam" id="PF07002">
    <property type="entry name" value="Copine"/>
    <property type="match status" value="2"/>
</dbReference>
<dbReference type="GO" id="GO:0003676">
    <property type="term" value="F:nucleic acid binding"/>
    <property type="evidence" value="ECO:0007669"/>
    <property type="project" value="InterPro"/>
</dbReference>
<evidence type="ECO:0000313" key="15">
    <source>
        <dbReference type="WBParaSite" id="jg17512.1"/>
    </source>
</evidence>
<feature type="region of interest" description="Disordered" evidence="12">
    <location>
        <begin position="1"/>
        <end position="56"/>
    </location>
</feature>
<keyword evidence="8" id="KW-0677">Repeat</keyword>
<dbReference type="GO" id="GO:0005544">
    <property type="term" value="F:calcium-dependent phospholipid binding"/>
    <property type="evidence" value="ECO:0007669"/>
    <property type="project" value="InterPro"/>
</dbReference>
<evidence type="ECO:0000259" key="13">
    <source>
        <dbReference type="PROSITE" id="PS50004"/>
    </source>
</evidence>
<dbReference type="Proteomes" id="UP000887574">
    <property type="component" value="Unplaced"/>
</dbReference>
<evidence type="ECO:0000256" key="9">
    <source>
        <dbReference type="ARBA" id="ARBA00022837"/>
    </source>
</evidence>
<evidence type="ECO:0000256" key="3">
    <source>
        <dbReference type="ARBA" id="ARBA00004496"/>
    </source>
</evidence>
<evidence type="ECO:0000313" key="14">
    <source>
        <dbReference type="Proteomes" id="UP000887574"/>
    </source>
</evidence>
<evidence type="ECO:0000256" key="7">
    <source>
        <dbReference type="ARBA" id="ARBA00022723"/>
    </source>
</evidence>
<dbReference type="GO" id="GO:0071277">
    <property type="term" value="P:cellular response to calcium ion"/>
    <property type="evidence" value="ECO:0007669"/>
    <property type="project" value="TreeGrafter"/>
</dbReference>
<feature type="compositionally biased region" description="Polar residues" evidence="12">
    <location>
        <begin position="228"/>
        <end position="247"/>
    </location>
</feature>
<evidence type="ECO:0000256" key="8">
    <source>
        <dbReference type="ARBA" id="ARBA00022737"/>
    </source>
</evidence>
<dbReference type="SUPFAM" id="SSF53300">
    <property type="entry name" value="vWA-like"/>
    <property type="match status" value="1"/>
</dbReference>
<sequence>MCLTRQSPMQSSDSKRRTATCIVQEKGAKEQQIRSQLAEGEGSAPKESKKNSIRKMSKAIGISKSSVYRIAKIELGMKARKEVKAQLLTDTMKENRLDRCKKLLRYEKGFDLEQAHNPQNDRIWSKDPLPLEERIVSRSQKPKQVMVWAGVTHNGKTPLIFVPEGVKVRGPGYRSMLKRSAAMDTGTFWRSSMDLSTRWRSIPSCRGNFPDAIKVDVSWQRADGEWPSTRQTSTSWRQNNSTCSSRRQPVWHPDSSSRRTRRGSKRNCQFRMSWQRTGQKDFFGKSDPFLEFYRILEDGSRQMVHRTEVIKKTVNPEWKPFEMTVRHLCENNKDRKCYDYDSDGSLSHDFIGSCQLSLNALTAKRENNFPLINEKKQKKKGAKYKDSGVLHFLHVDVRKEYTFLDFVTSGMQLEFAVAVDFTSSNGPVHSTTSPLHQPFLSQPIRNGHQGCNLATFDRFTNGVTGVLEAYKIALMNTQLYGPTNFAPTINEFSNKAKQFPPDGSRYQVLLIITDGIITDMEKTKAAIISASDLPISIIITAFPKRKICKRDIVQFVPFRNFMTTPINGNINDEQQAHVQSLLAKEVLAEVPEQVTSYMKSKRIAPLEDWAIFISSKWATPSSAPQQSAIPYPTNNYYPNIGGPAVVDPGVLADGLRTNLHLHSSAPPPSS</sequence>
<dbReference type="CDD" id="cd04047">
    <property type="entry name" value="C2B_Copine"/>
    <property type="match status" value="1"/>
</dbReference>
<dbReference type="InterPro" id="IPR036465">
    <property type="entry name" value="vWFA_dom_sf"/>
</dbReference>
<dbReference type="InterPro" id="IPR000008">
    <property type="entry name" value="C2_dom"/>
</dbReference>
<dbReference type="InterPro" id="IPR035892">
    <property type="entry name" value="C2_domain_sf"/>
</dbReference>
<dbReference type="InterPro" id="IPR045052">
    <property type="entry name" value="Copine"/>
</dbReference>
<dbReference type="Gene3D" id="2.60.40.150">
    <property type="entry name" value="C2 domain"/>
    <property type="match status" value="1"/>
</dbReference>
<accession>A0A915DBK8</accession>